<keyword evidence="3" id="KW-0498">Mitosis</keyword>
<evidence type="ECO:0000256" key="7">
    <source>
        <dbReference type="PROSITE-ProRule" id="PRU00339"/>
    </source>
</evidence>
<accession>A0A6G0TTP5</accession>
<keyword evidence="4" id="KW-0833">Ubl conjugation pathway</keyword>
<evidence type="ECO:0000256" key="3">
    <source>
        <dbReference type="ARBA" id="ARBA00022776"/>
    </source>
</evidence>
<dbReference type="Pfam" id="PF00515">
    <property type="entry name" value="TPR_1"/>
    <property type="match status" value="1"/>
</dbReference>
<dbReference type="PANTHER" id="PTHR12558:SF9">
    <property type="entry name" value="CELL DIVISION CYCLE PROTEIN 16 HOMOLOG"/>
    <property type="match status" value="1"/>
</dbReference>
<feature type="region of interest" description="Disordered" evidence="8">
    <location>
        <begin position="174"/>
        <end position="213"/>
    </location>
</feature>
<dbReference type="AlphaFoldDB" id="A0A6G0TTP5"/>
<name>A0A6G0TTP5_APHGL</name>
<dbReference type="InterPro" id="IPR011990">
    <property type="entry name" value="TPR-like_helical_dom_sf"/>
</dbReference>
<keyword evidence="2" id="KW-0677">Repeat</keyword>
<keyword evidence="1" id="KW-0132">Cell division</keyword>
<keyword evidence="10" id="KW-1185">Reference proteome</keyword>
<dbReference type="GO" id="GO:0016567">
    <property type="term" value="P:protein ubiquitination"/>
    <property type="evidence" value="ECO:0007669"/>
    <property type="project" value="TreeGrafter"/>
</dbReference>
<evidence type="ECO:0000256" key="5">
    <source>
        <dbReference type="ARBA" id="ARBA00022803"/>
    </source>
</evidence>
<gene>
    <name evidence="9" type="ORF">AGLY_005704</name>
</gene>
<dbReference type="PROSITE" id="PS50293">
    <property type="entry name" value="TPR_REGION"/>
    <property type="match status" value="1"/>
</dbReference>
<keyword evidence="6" id="KW-0131">Cell cycle</keyword>
<evidence type="ECO:0000313" key="10">
    <source>
        <dbReference type="Proteomes" id="UP000475862"/>
    </source>
</evidence>
<sequence>MINKLYKEAESKFLEALERIKQIKQPIIANKWESLFNNLGHVYRKMKNYDKALEYHKQALVISPMNTSTLTCIGFVQSLNNNFRDAVDTFHKALGQKREDTFSSTMLTCVLDICIEDPPLFNDYSDEATELMKLELSKKPPKTNRLLKMNDDNDVILPFRNPNLRLWNRRLKKKSEDASNNDPLEDISSNNPTENTSSNTNIEDTSSTHIGDSSSAMVIDSSSAADNSSINMDLSTNMSGNSDSFNRVTTPYLEFPNLLDT</sequence>
<dbReference type="SMART" id="SM00028">
    <property type="entry name" value="TPR"/>
    <property type="match status" value="2"/>
</dbReference>
<organism evidence="9 10">
    <name type="scientific">Aphis glycines</name>
    <name type="common">Soybean aphid</name>
    <dbReference type="NCBI Taxonomy" id="307491"/>
    <lineage>
        <taxon>Eukaryota</taxon>
        <taxon>Metazoa</taxon>
        <taxon>Ecdysozoa</taxon>
        <taxon>Arthropoda</taxon>
        <taxon>Hexapoda</taxon>
        <taxon>Insecta</taxon>
        <taxon>Pterygota</taxon>
        <taxon>Neoptera</taxon>
        <taxon>Paraneoptera</taxon>
        <taxon>Hemiptera</taxon>
        <taxon>Sternorrhyncha</taxon>
        <taxon>Aphidomorpha</taxon>
        <taxon>Aphidoidea</taxon>
        <taxon>Aphididae</taxon>
        <taxon>Aphidini</taxon>
        <taxon>Aphis</taxon>
        <taxon>Aphis</taxon>
    </lineage>
</organism>
<evidence type="ECO:0000256" key="4">
    <source>
        <dbReference type="ARBA" id="ARBA00022786"/>
    </source>
</evidence>
<dbReference type="PANTHER" id="PTHR12558">
    <property type="entry name" value="CELL DIVISION CYCLE 16,23,27"/>
    <property type="match status" value="1"/>
</dbReference>
<evidence type="ECO:0000313" key="9">
    <source>
        <dbReference type="EMBL" id="KAE9538605.1"/>
    </source>
</evidence>
<evidence type="ECO:0000256" key="2">
    <source>
        <dbReference type="ARBA" id="ARBA00022737"/>
    </source>
</evidence>
<dbReference type="Gene3D" id="1.25.40.10">
    <property type="entry name" value="Tetratricopeptide repeat domain"/>
    <property type="match status" value="1"/>
</dbReference>
<dbReference type="PROSITE" id="PS50005">
    <property type="entry name" value="TPR"/>
    <property type="match status" value="1"/>
</dbReference>
<reference evidence="9 10" key="1">
    <citation type="submission" date="2019-08" db="EMBL/GenBank/DDBJ databases">
        <title>The genome of the soybean aphid Biotype 1, its phylome, world population structure and adaptation to the North American continent.</title>
        <authorList>
            <person name="Giordano R."/>
            <person name="Donthu R.K."/>
            <person name="Hernandez A.G."/>
            <person name="Wright C.L."/>
            <person name="Zimin A.V."/>
        </authorList>
    </citation>
    <scope>NUCLEOTIDE SEQUENCE [LARGE SCALE GENOMIC DNA]</scope>
    <source>
        <tissue evidence="9">Whole aphids</tissue>
    </source>
</reference>
<dbReference type="EMBL" id="VYZN01000016">
    <property type="protein sequence ID" value="KAE9538605.1"/>
    <property type="molecule type" value="Genomic_DNA"/>
</dbReference>
<dbReference type="GO" id="GO:0045842">
    <property type="term" value="P:positive regulation of mitotic metaphase/anaphase transition"/>
    <property type="evidence" value="ECO:0007669"/>
    <property type="project" value="TreeGrafter"/>
</dbReference>
<dbReference type="InterPro" id="IPR019734">
    <property type="entry name" value="TPR_rpt"/>
</dbReference>
<comment type="caution">
    <text evidence="9">The sequence shown here is derived from an EMBL/GenBank/DDBJ whole genome shotgun (WGS) entry which is preliminary data.</text>
</comment>
<dbReference type="SUPFAM" id="SSF48452">
    <property type="entry name" value="TPR-like"/>
    <property type="match status" value="1"/>
</dbReference>
<feature type="compositionally biased region" description="Low complexity" evidence="8">
    <location>
        <begin position="187"/>
        <end position="213"/>
    </location>
</feature>
<dbReference type="GO" id="GO:0051301">
    <property type="term" value="P:cell division"/>
    <property type="evidence" value="ECO:0007669"/>
    <property type="project" value="UniProtKB-KW"/>
</dbReference>
<evidence type="ECO:0000256" key="1">
    <source>
        <dbReference type="ARBA" id="ARBA00022618"/>
    </source>
</evidence>
<dbReference type="GO" id="GO:0031145">
    <property type="term" value="P:anaphase-promoting complex-dependent catabolic process"/>
    <property type="evidence" value="ECO:0007669"/>
    <property type="project" value="TreeGrafter"/>
</dbReference>
<dbReference type="GO" id="GO:0005737">
    <property type="term" value="C:cytoplasm"/>
    <property type="evidence" value="ECO:0007669"/>
    <property type="project" value="TreeGrafter"/>
</dbReference>
<feature type="repeat" description="TPR" evidence="7">
    <location>
        <begin position="33"/>
        <end position="66"/>
    </location>
</feature>
<dbReference type="GO" id="GO:0005680">
    <property type="term" value="C:anaphase-promoting complex"/>
    <property type="evidence" value="ECO:0007669"/>
    <property type="project" value="TreeGrafter"/>
</dbReference>
<dbReference type="Proteomes" id="UP000475862">
    <property type="component" value="Unassembled WGS sequence"/>
</dbReference>
<keyword evidence="5 7" id="KW-0802">TPR repeat</keyword>
<evidence type="ECO:0000256" key="6">
    <source>
        <dbReference type="ARBA" id="ARBA00023306"/>
    </source>
</evidence>
<proteinExistence type="predicted"/>
<evidence type="ECO:0000256" key="8">
    <source>
        <dbReference type="SAM" id="MobiDB-lite"/>
    </source>
</evidence>
<protein>
    <submittedName>
        <fullName evidence="9">Uncharacterized protein</fullName>
    </submittedName>
</protein>
<dbReference type="OrthoDB" id="309339at2759"/>